<proteinExistence type="predicted"/>
<organism evidence="2 3">
    <name type="scientific">Paragonimus westermani</name>
    <dbReference type="NCBI Taxonomy" id="34504"/>
    <lineage>
        <taxon>Eukaryota</taxon>
        <taxon>Metazoa</taxon>
        <taxon>Spiralia</taxon>
        <taxon>Lophotrochozoa</taxon>
        <taxon>Platyhelminthes</taxon>
        <taxon>Trematoda</taxon>
        <taxon>Digenea</taxon>
        <taxon>Plagiorchiida</taxon>
        <taxon>Troglotremata</taxon>
        <taxon>Troglotrematidae</taxon>
        <taxon>Paragonimus</taxon>
    </lineage>
</organism>
<evidence type="ECO:0000313" key="2">
    <source>
        <dbReference type="EMBL" id="KAF8564267.1"/>
    </source>
</evidence>
<keyword evidence="1" id="KW-0676">Redox-active center</keyword>
<evidence type="ECO:0000256" key="1">
    <source>
        <dbReference type="ARBA" id="ARBA00023284"/>
    </source>
</evidence>
<comment type="caution">
    <text evidence="2">The sequence shown here is derived from an EMBL/GenBank/DDBJ whole genome shotgun (WGS) entry which is preliminary data.</text>
</comment>
<dbReference type="Proteomes" id="UP000699462">
    <property type="component" value="Unassembled WGS sequence"/>
</dbReference>
<dbReference type="SUPFAM" id="SSF52833">
    <property type="entry name" value="Thioredoxin-like"/>
    <property type="match status" value="1"/>
</dbReference>
<dbReference type="EMBL" id="JTDF01009161">
    <property type="protein sequence ID" value="KAF8564267.1"/>
    <property type="molecule type" value="Genomic_DNA"/>
</dbReference>
<keyword evidence="3" id="KW-1185">Reference proteome</keyword>
<protein>
    <recommendedName>
        <fullName evidence="4">Selenoprotein W-related protein</fullName>
    </recommendedName>
</protein>
<name>A0A8T0DC03_9TREM</name>
<reference evidence="2 3" key="1">
    <citation type="submission" date="2019-07" db="EMBL/GenBank/DDBJ databases">
        <title>Annotation for the trematode Paragonimus westermani.</title>
        <authorList>
            <person name="Choi Y.-J."/>
        </authorList>
    </citation>
    <scope>NUCLEOTIDE SEQUENCE [LARGE SCALE GENOMIC DNA]</scope>
    <source>
        <strain evidence="2">180907_Pwestermani</strain>
    </source>
</reference>
<dbReference type="InterPro" id="IPR011893">
    <property type="entry name" value="Selenoprotein_Rdx-typ"/>
</dbReference>
<dbReference type="OrthoDB" id="6265460at2759"/>
<dbReference type="AlphaFoldDB" id="A0A8T0DC03"/>
<evidence type="ECO:0008006" key="4">
    <source>
        <dbReference type="Google" id="ProtNLM"/>
    </source>
</evidence>
<accession>A0A8T0DC03</accession>
<dbReference type="Gene3D" id="3.40.30.10">
    <property type="entry name" value="Glutaredoxin"/>
    <property type="match status" value="1"/>
</dbReference>
<dbReference type="Pfam" id="PF10262">
    <property type="entry name" value="Rdx"/>
    <property type="match status" value="1"/>
</dbReference>
<dbReference type="InterPro" id="IPR036249">
    <property type="entry name" value="Thioredoxin-like_sf"/>
</dbReference>
<gene>
    <name evidence="2" type="ORF">P879_08817</name>
</gene>
<evidence type="ECO:0000313" key="3">
    <source>
        <dbReference type="Proteomes" id="UP000699462"/>
    </source>
</evidence>
<sequence>MVQKGRATSFEVTVDSILIFSKLQSGRFPDHTAITKQVSAVAEGMKPTFVTEYESQAPWSCQLL</sequence>